<evidence type="ECO:0000313" key="2">
    <source>
        <dbReference type="EMBL" id="KTD52874.1"/>
    </source>
</evidence>
<dbReference type="EMBL" id="UGOW01000001">
    <property type="protein sequence ID" value="STY16396.1"/>
    <property type="molecule type" value="Genomic_DNA"/>
</dbReference>
<keyword evidence="4" id="KW-1185">Reference proteome</keyword>
<organism evidence="3 5">
    <name type="scientific">Legionella quateirensis</name>
    <dbReference type="NCBI Taxonomy" id="45072"/>
    <lineage>
        <taxon>Bacteria</taxon>
        <taxon>Pseudomonadati</taxon>
        <taxon>Pseudomonadota</taxon>
        <taxon>Gammaproteobacteria</taxon>
        <taxon>Legionellales</taxon>
        <taxon>Legionellaceae</taxon>
        <taxon>Legionella</taxon>
    </lineage>
</organism>
<dbReference type="Proteomes" id="UP000054639">
    <property type="component" value="Unassembled WGS sequence"/>
</dbReference>
<feature type="signal peptide" evidence="1">
    <location>
        <begin position="1"/>
        <end position="19"/>
    </location>
</feature>
<proteinExistence type="predicted"/>
<evidence type="ECO:0000256" key="1">
    <source>
        <dbReference type="SAM" id="SignalP"/>
    </source>
</evidence>
<dbReference type="Proteomes" id="UP000254230">
    <property type="component" value="Unassembled WGS sequence"/>
</dbReference>
<accession>A0A378KPX4</accession>
<dbReference type="OrthoDB" id="5638149at2"/>
<keyword evidence="1" id="KW-0732">Signal</keyword>
<name>A0A378KPX4_9GAMM</name>
<reference evidence="2 4" key="1">
    <citation type="submission" date="2015-11" db="EMBL/GenBank/DDBJ databases">
        <title>Genomic analysis of 38 Legionella species identifies large and diverse effector repertoires.</title>
        <authorList>
            <person name="Burstein D."/>
            <person name="Amaro F."/>
            <person name="Zusman T."/>
            <person name="Lifshitz Z."/>
            <person name="Cohen O."/>
            <person name="Gilbert J.A."/>
            <person name="Pupko T."/>
            <person name="Shuman H.A."/>
            <person name="Segal G."/>
        </authorList>
    </citation>
    <scope>NUCLEOTIDE SEQUENCE [LARGE SCALE GENOMIC DNA]</scope>
    <source>
        <strain evidence="2 4">ATCC 49507</strain>
    </source>
</reference>
<evidence type="ECO:0000313" key="4">
    <source>
        <dbReference type="Proteomes" id="UP000054639"/>
    </source>
</evidence>
<dbReference type="AlphaFoldDB" id="A0A378KPX4"/>
<evidence type="ECO:0000313" key="5">
    <source>
        <dbReference type="Proteomes" id="UP000254230"/>
    </source>
</evidence>
<sequence>MKNITLLLVSLLVINTAFADHFTINNQVSGPFNDHKSTIAIQWAASAKEVEMNNKIVREGLKLNPDNLFVLTQLGKNNLAIPEQAEYFRVLVWSKSSGNPDFLTNWVDLIPNKTYTLTQDLLVPVALMSGTGC</sequence>
<evidence type="ECO:0000313" key="3">
    <source>
        <dbReference type="EMBL" id="STY16396.1"/>
    </source>
</evidence>
<reference evidence="3 5" key="2">
    <citation type="submission" date="2018-06" db="EMBL/GenBank/DDBJ databases">
        <authorList>
            <consortium name="Pathogen Informatics"/>
            <person name="Doyle S."/>
        </authorList>
    </citation>
    <scope>NUCLEOTIDE SEQUENCE [LARGE SCALE GENOMIC DNA]</scope>
    <source>
        <strain evidence="3 5">NCTC12376</strain>
    </source>
</reference>
<gene>
    <name evidence="2" type="ORF">Lqua_0707</name>
    <name evidence="3" type="ORF">NCTC12376_00178</name>
</gene>
<dbReference type="STRING" id="45072.Lqua_0707"/>
<protein>
    <submittedName>
        <fullName evidence="3">Uncharacterized protein</fullName>
    </submittedName>
</protein>
<feature type="chain" id="PRO_5016565218" evidence="1">
    <location>
        <begin position="20"/>
        <end position="133"/>
    </location>
</feature>
<dbReference type="RefSeq" id="WP_058472901.1">
    <property type="nucleotide sequence ID" value="NZ_CAAAIL010000007.1"/>
</dbReference>
<dbReference type="EMBL" id="LNYR01000006">
    <property type="protein sequence ID" value="KTD52874.1"/>
    <property type="molecule type" value="Genomic_DNA"/>
</dbReference>